<evidence type="ECO:0000256" key="4">
    <source>
        <dbReference type="ARBA" id="ARBA00022475"/>
    </source>
</evidence>
<proteinExistence type="inferred from homology"/>
<keyword evidence="11" id="KW-0472">Membrane</keyword>
<dbReference type="PANTHER" id="PTHR12418">
    <property type="entry name" value="ACYL-COENZYME A THIOESTERASE THEM4"/>
    <property type="match status" value="1"/>
</dbReference>
<dbReference type="EC" id="3.1.2.2" evidence="16"/>
<dbReference type="InterPro" id="IPR006683">
    <property type="entry name" value="Thioestr_dom"/>
</dbReference>
<reference evidence="26 27" key="1">
    <citation type="submission" date="2024-09" db="EMBL/GenBank/DDBJ databases">
        <authorList>
            <person name="Sun Q."/>
            <person name="Mori K."/>
        </authorList>
    </citation>
    <scope>NUCLEOTIDE SEQUENCE [LARGE SCALE GENOMIC DNA]</scope>
    <source>
        <strain evidence="26 27">CCM 7957</strain>
    </source>
</reference>
<comment type="catalytic activity">
    <reaction evidence="13">
        <text>(5Z,8Z,11Z,14Z)-eicosatetraenoyl-CoA + H2O = (5Z,8Z,11Z,14Z)-eicosatetraenoate + CoA + H(+)</text>
        <dbReference type="Rhea" id="RHEA:40151"/>
        <dbReference type="ChEBI" id="CHEBI:15377"/>
        <dbReference type="ChEBI" id="CHEBI:15378"/>
        <dbReference type="ChEBI" id="CHEBI:32395"/>
        <dbReference type="ChEBI" id="CHEBI:57287"/>
        <dbReference type="ChEBI" id="CHEBI:57368"/>
    </reaction>
    <physiologicalReaction direction="left-to-right" evidence="13">
        <dbReference type="Rhea" id="RHEA:40152"/>
    </physiologicalReaction>
</comment>
<dbReference type="InterPro" id="IPR029069">
    <property type="entry name" value="HotDog_dom_sf"/>
</dbReference>
<evidence type="ECO:0000256" key="14">
    <source>
        <dbReference type="ARBA" id="ARBA00037002"/>
    </source>
</evidence>
<keyword evidence="10" id="KW-0443">Lipid metabolism</keyword>
<keyword evidence="27" id="KW-1185">Reference proteome</keyword>
<name>A0ABV6HEJ5_9ACTN</name>
<evidence type="ECO:0000256" key="12">
    <source>
        <dbReference type="ARBA" id="ARBA00023273"/>
    </source>
</evidence>
<keyword evidence="5" id="KW-0963">Cytoplasm</keyword>
<comment type="catalytic activity">
    <reaction evidence="20">
        <text>hexadecanoyl-CoA + H2O = hexadecanoate + CoA + H(+)</text>
        <dbReference type="Rhea" id="RHEA:16645"/>
        <dbReference type="ChEBI" id="CHEBI:7896"/>
        <dbReference type="ChEBI" id="CHEBI:15377"/>
        <dbReference type="ChEBI" id="CHEBI:15378"/>
        <dbReference type="ChEBI" id="CHEBI:57287"/>
        <dbReference type="ChEBI" id="CHEBI:57379"/>
        <dbReference type="EC" id="3.1.2.2"/>
    </reaction>
    <physiologicalReaction direction="left-to-right" evidence="20">
        <dbReference type="Rhea" id="RHEA:16646"/>
    </physiologicalReaction>
</comment>
<feature type="domain" description="Thioesterase" evidence="25">
    <location>
        <begin position="72"/>
        <end position="144"/>
    </location>
</feature>
<evidence type="ECO:0000259" key="25">
    <source>
        <dbReference type="Pfam" id="PF03061"/>
    </source>
</evidence>
<evidence type="ECO:0000256" key="13">
    <source>
        <dbReference type="ARBA" id="ARBA00035852"/>
    </source>
</evidence>
<keyword evidence="12" id="KW-0966">Cell projection</keyword>
<keyword evidence="7 26" id="KW-0378">Hydrolase</keyword>
<evidence type="ECO:0000256" key="16">
    <source>
        <dbReference type="ARBA" id="ARBA00038848"/>
    </source>
</evidence>
<organism evidence="26 27">
    <name type="scientific">Gordonia phosphorivorans</name>
    <dbReference type="NCBI Taxonomy" id="1056982"/>
    <lineage>
        <taxon>Bacteria</taxon>
        <taxon>Bacillati</taxon>
        <taxon>Actinomycetota</taxon>
        <taxon>Actinomycetes</taxon>
        <taxon>Mycobacteriales</taxon>
        <taxon>Gordoniaceae</taxon>
        <taxon>Gordonia</taxon>
    </lineage>
</organism>
<gene>
    <name evidence="26" type="ORF">ACFFJD_15990</name>
</gene>
<dbReference type="CDD" id="cd03443">
    <property type="entry name" value="PaaI_thioesterase"/>
    <property type="match status" value="1"/>
</dbReference>
<dbReference type="SUPFAM" id="SSF54637">
    <property type="entry name" value="Thioesterase/thiol ester dehydrase-isomerase"/>
    <property type="match status" value="1"/>
</dbReference>
<comment type="catalytic activity">
    <reaction evidence="19">
        <text>octanoyl-CoA + H2O = octanoate + CoA + H(+)</text>
        <dbReference type="Rhea" id="RHEA:30143"/>
        <dbReference type="ChEBI" id="CHEBI:15377"/>
        <dbReference type="ChEBI" id="CHEBI:15378"/>
        <dbReference type="ChEBI" id="CHEBI:25646"/>
        <dbReference type="ChEBI" id="CHEBI:57287"/>
        <dbReference type="ChEBI" id="CHEBI:57386"/>
    </reaction>
    <physiologicalReaction direction="left-to-right" evidence="19">
        <dbReference type="Rhea" id="RHEA:30144"/>
    </physiologicalReaction>
</comment>
<protein>
    <recommendedName>
        <fullName evidence="17">Acyl-coenzyme A thioesterase THEM4</fullName>
        <ecNumber evidence="16">3.1.2.2</ecNumber>
    </recommendedName>
    <alternativeName>
        <fullName evidence="18">Thioesterase superfamily member 4</fullName>
    </alternativeName>
</protein>
<evidence type="ECO:0000256" key="21">
    <source>
        <dbReference type="ARBA" id="ARBA00047969"/>
    </source>
</evidence>
<evidence type="ECO:0000256" key="18">
    <source>
        <dbReference type="ARBA" id="ARBA00043210"/>
    </source>
</evidence>
<evidence type="ECO:0000313" key="26">
    <source>
        <dbReference type="EMBL" id="MFC0316348.1"/>
    </source>
</evidence>
<evidence type="ECO:0000256" key="9">
    <source>
        <dbReference type="ARBA" id="ARBA00022946"/>
    </source>
</evidence>
<evidence type="ECO:0000256" key="11">
    <source>
        <dbReference type="ARBA" id="ARBA00023136"/>
    </source>
</evidence>
<comment type="catalytic activity">
    <reaction evidence="22">
        <text>dodecanoyl-CoA + H2O = dodecanoate + CoA + H(+)</text>
        <dbReference type="Rhea" id="RHEA:30135"/>
        <dbReference type="ChEBI" id="CHEBI:15377"/>
        <dbReference type="ChEBI" id="CHEBI:15378"/>
        <dbReference type="ChEBI" id="CHEBI:18262"/>
        <dbReference type="ChEBI" id="CHEBI:57287"/>
        <dbReference type="ChEBI" id="CHEBI:57375"/>
    </reaction>
    <physiologicalReaction direction="left-to-right" evidence="22">
        <dbReference type="Rhea" id="RHEA:30136"/>
    </physiologicalReaction>
</comment>
<dbReference type="EMBL" id="JBHLWV010000028">
    <property type="protein sequence ID" value="MFC0316348.1"/>
    <property type="molecule type" value="Genomic_DNA"/>
</dbReference>
<sequence>MSTSFSIPDVSDPMSRHPKAPAPGEPFRLHHNLCHGCGDDAPGGLHVTVYAGEGFATTAEMTVEKWMMGGPGVIHGGVLTAAFDEVLGTTPLIIGTPVVTGHLQVDFRKPIPIGTTLHFNAEVVAKERRKVFVRATAHLGDPTEIVASASAIFIEIDLKEHFGKYADSASLSRP</sequence>
<evidence type="ECO:0000256" key="20">
    <source>
        <dbReference type="ARBA" id="ARBA00047734"/>
    </source>
</evidence>
<dbReference type="Pfam" id="PF03061">
    <property type="entry name" value="4HBT"/>
    <property type="match status" value="1"/>
</dbReference>
<dbReference type="PANTHER" id="PTHR12418:SF19">
    <property type="entry name" value="ACYL-COENZYME A THIOESTERASE THEM4"/>
    <property type="match status" value="1"/>
</dbReference>
<dbReference type="InterPro" id="IPR052365">
    <property type="entry name" value="THEM4/THEM5_acyl-CoA_thioest"/>
</dbReference>
<evidence type="ECO:0000256" key="15">
    <source>
        <dbReference type="ARBA" id="ARBA00038456"/>
    </source>
</evidence>
<evidence type="ECO:0000256" key="3">
    <source>
        <dbReference type="ARBA" id="ARBA00004632"/>
    </source>
</evidence>
<feature type="region of interest" description="Disordered" evidence="24">
    <location>
        <begin position="1"/>
        <end position="24"/>
    </location>
</feature>
<comment type="catalytic activity">
    <reaction evidence="23">
        <text>tetradecanoyl-CoA + H2O = tetradecanoate + CoA + H(+)</text>
        <dbReference type="Rhea" id="RHEA:40119"/>
        <dbReference type="ChEBI" id="CHEBI:15377"/>
        <dbReference type="ChEBI" id="CHEBI:15378"/>
        <dbReference type="ChEBI" id="CHEBI:30807"/>
        <dbReference type="ChEBI" id="CHEBI:57287"/>
        <dbReference type="ChEBI" id="CHEBI:57385"/>
    </reaction>
    <physiologicalReaction direction="left-to-right" evidence="23">
        <dbReference type="Rhea" id="RHEA:40120"/>
    </physiologicalReaction>
</comment>
<evidence type="ECO:0000313" key="27">
    <source>
        <dbReference type="Proteomes" id="UP001589783"/>
    </source>
</evidence>
<comment type="catalytic activity">
    <reaction evidence="21">
        <text>decanoyl-CoA + H2O = decanoate + CoA + H(+)</text>
        <dbReference type="Rhea" id="RHEA:40059"/>
        <dbReference type="ChEBI" id="CHEBI:15377"/>
        <dbReference type="ChEBI" id="CHEBI:15378"/>
        <dbReference type="ChEBI" id="CHEBI:27689"/>
        <dbReference type="ChEBI" id="CHEBI:57287"/>
        <dbReference type="ChEBI" id="CHEBI:61430"/>
    </reaction>
    <physiologicalReaction direction="left-to-right" evidence="21">
        <dbReference type="Rhea" id="RHEA:40060"/>
    </physiologicalReaction>
</comment>
<evidence type="ECO:0000256" key="2">
    <source>
        <dbReference type="ARBA" id="ARBA00004496"/>
    </source>
</evidence>
<dbReference type="Gene3D" id="3.10.129.10">
    <property type="entry name" value="Hotdog Thioesterase"/>
    <property type="match status" value="1"/>
</dbReference>
<dbReference type="RefSeq" id="WP_382365944.1">
    <property type="nucleotide sequence ID" value="NZ_JBHLWV010000028.1"/>
</dbReference>
<comment type="catalytic activity">
    <reaction evidence="14">
        <text>(9Z)-octadecenoyl-CoA + H2O = (9Z)-octadecenoate + CoA + H(+)</text>
        <dbReference type="Rhea" id="RHEA:40139"/>
        <dbReference type="ChEBI" id="CHEBI:15377"/>
        <dbReference type="ChEBI" id="CHEBI:15378"/>
        <dbReference type="ChEBI" id="CHEBI:30823"/>
        <dbReference type="ChEBI" id="CHEBI:57287"/>
        <dbReference type="ChEBI" id="CHEBI:57387"/>
    </reaction>
    <physiologicalReaction direction="left-to-right" evidence="14">
        <dbReference type="Rhea" id="RHEA:40140"/>
    </physiologicalReaction>
</comment>
<evidence type="ECO:0000256" key="23">
    <source>
        <dbReference type="ARBA" id="ARBA00048180"/>
    </source>
</evidence>
<keyword evidence="8" id="KW-0276">Fatty acid metabolism</keyword>
<evidence type="ECO:0000256" key="22">
    <source>
        <dbReference type="ARBA" id="ARBA00048074"/>
    </source>
</evidence>
<evidence type="ECO:0000256" key="10">
    <source>
        <dbReference type="ARBA" id="ARBA00023098"/>
    </source>
</evidence>
<evidence type="ECO:0000256" key="19">
    <source>
        <dbReference type="ARBA" id="ARBA00047588"/>
    </source>
</evidence>
<evidence type="ECO:0000256" key="6">
    <source>
        <dbReference type="ARBA" id="ARBA00022703"/>
    </source>
</evidence>
<evidence type="ECO:0000256" key="1">
    <source>
        <dbReference type="ARBA" id="ARBA00004170"/>
    </source>
</evidence>
<evidence type="ECO:0000256" key="5">
    <source>
        <dbReference type="ARBA" id="ARBA00022490"/>
    </source>
</evidence>
<comment type="subcellular location">
    <subcellularLocation>
        <location evidence="3">Cell projection</location>
        <location evidence="3">Ruffle membrane</location>
    </subcellularLocation>
    <subcellularLocation>
        <location evidence="2">Cytoplasm</location>
    </subcellularLocation>
    <subcellularLocation>
        <location evidence="1">Membrane</location>
        <topology evidence="1">Peripheral membrane protein</topology>
    </subcellularLocation>
</comment>
<keyword evidence="4" id="KW-1003">Cell membrane</keyword>
<keyword evidence="6" id="KW-0053">Apoptosis</keyword>
<dbReference type="GO" id="GO:0016787">
    <property type="term" value="F:hydrolase activity"/>
    <property type="evidence" value="ECO:0007669"/>
    <property type="project" value="UniProtKB-KW"/>
</dbReference>
<evidence type="ECO:0000256" key="24">
    <source>
        <dbReference type="SAM" id="MobiDB-lite"/>
    </source>
</evidence>
<comment type="caution">
    <text evidence="26">The sequence shown here is derived from an EMBL/GenBank/DDBJ whole genome shotgun (WGS) entry which is preliminary data.</text>
</comment>
<dbReference type="Proteomes" id="UP001589783">
    <property type="component" value="Unassembled WGS sequence"/>
</dbReference>
<evidence type="ECO:0000256" key="7">
    <source>
        <dbReference type="ARBA" id="ARBA00022801"/>
    </source>
</evidence>
<comment type="similarity">
    <text evidence="15">Belongs to the THEM4/THEM5 thioesterase family.</text>
</comment>
<accession>A0ABV6HEJ5</accession>
<keyword evidence="9" id="KW-0809">Transit peptide</keyword>
<evidence type="ECO:0000256" key="17">
    <source>
        <dbReference type="ARBA" id="ARBA00040123"/>
    </source>
</evidence>
<evidence type="ECO:0000256" key="8">
    <source>
        <dbReference type="ARBA" id="ARBA00022832"/>
    </source>
</evidence>